<dbReference type="PATRIC" id="fig|128780.6.peg.2491"/>
<keyword evidence="6" id="KW-0479">Metal-binding</keyword>
<dbReference type="Gene3D" id="1.10.1400.10">
    <property type="match status" value="1"/>
</dbReference>
<evidence type="ECO:0000256" key="4">
    <source>
        <dbReference type="ARBA" id="ARBA00038735"/>
    </source>
</evidence>
<dbReference type="PANTHER" id="PTHR34218:SF4">
    <property type="entry name" value="ACYL-HOMOSERINE LACTONE ACYLASE QUIP"/>
    <property type="match status" value="1"/>
</dbReference>
<evidence type="ECO:0000256" key="1">
    <source>
        <dbReference type="ARBA" id="ARBA00006586"/>
    </source>
</evidence>
<dbReference type="SUPFAM" id="SSF56235">
    <property type="entry name" value="N-terminal nucleophile aminohydrolases (Ntn hydrolases)"/>
    <property type="match status" value="1"/>
</dbReference>
<dbReference type="GO" id="GO:0017000">
    <property type="term" value="P:antibiotic biosynthetic process"/>
    <property type="evidence" value="ECO:0007669"/>
    <property type="project" value="InterPro"/>
</dbReference>
<dbReference type="InterPro" id="IPR043146">
    <property type="entry name" value="Penicillin_amidase_N_B-knob"/>
</dbReference>
<comment type="subunit">
    <text evidence="4">Heterodimer of an alpha subunit and a beta subunit processed from the same precursor.</text>
</comment>
<dbReference type="Gene3D" id="3.60.20.10">
    <property type="entry name" value="Glutamine Phosphoribosylpyrophosphate, subunit 1, domain 1"/>
    <property type="match status" value="1"/>
</dbReference>
<organism evidence="7 8">
    <name type="scientific">Stenotrophomonas acidaminiphila</name>
    <dbReference type="NCBI Taxonomy" id="128780"/>
    <lineage>
        <taxon>Bacteria</taxon>
        <taxon>Pseudomonadati</taxon>
        <taxon>Pseudomonadota</taxon>
        <taxon>Gammaproteobacteria</taxon>
        <taxon>Lysobacterales</taxon>
        <taxon>Lysobacteraceae</taxon>
        <taxon>Stenotrophomonas</taxon>
    </lineage>
</organism>
<evidence type="ECO:0000256" key="2">
    <source>
        <dbReference type="ARBA" id="ARBA00022801"/>
    </source>
</evidence>
<feature type="binding site" evidence="6">
    <location>
        <position position="188"/>
    </location>
    <ligand>
        <name>Ca(2+)</name>
        <dbReference type="ChEBI" id="CHEBI:29108"/>
    </ligand>
</feature>
<accession>A0A0S1B1I6</accession>
<evidence type="ECO:0000313" key="7">
    <source>
        <dbReference type="EMBL" id="ALJ28834.1"/>
    </source>
</evidence>
<dbReference type="GO" id="GO:0046872">
    <property type="term" value="F:metal ion binding"/>
    <property type="evidence" value="ECO:0007669"/>
    <property type="project" value="UniProtKB-KW"/>
</dbReference>
<feature type="binding site" evidence="6">
    <location>
        <position position="355"/>
    </location>
    <ligand>
        <name>Ca(2+)</name>
        <dbReference type="ChEBI" id="CHEBI:29108"/>
    </ligand>
</feature>
<evidence type="ECO:0000313" key="8">
    <source>
        <dbReference type="Proteomes" id="UP000061010"/>
    </source>
</evidence>
<name>A0A0S1B1I6_9GAMM</name>
<feature type="active site" description="Nucleophile" evidence="5">
    <location>
        <position position="276"/>
    </location>
</feature>
<comment type="cofactor">
    <cofactor evidence="6">
        <name>Ca(2+)</name>
        <dbReference type="ChEBI" id="CHEBI:29108"/>
    </cofactor>
    <text evidence="6">Binds 1 Ca(2+) ion per dimer.</text>
</comment>
<dbReference type="InterPro" id="IPR002692">
    <property type="entry name" value="S45"/>
</dbReference>
<evidence type="ECO:0000256" key="5">
    <source>
        <dbReference type="PIRSR" id="PIRSR001227-1"/>
    </source>
</evidence>
<comment type="similarity">
    <text evidence="1">Belongs to the peptidase S45 family.</text>
</comment>
<dbReference type="InterPro" id="IPR043147">
    <property type="entry name" value="Penicillin_amidase_A-knob"/>
</dbReference>
<dbReference type="Gene3D" id="1.10.439.10">
    <property type="entry name" value="Penicillin Amidohydrolase, domain 1"/>
    <property type="match status" value="1"/>
</dbReference>
<sequence length="808" mass="87707">MRRWLLRSLWVVLGLSILVPGGIWLLLRGSLPELDGELALPGLSAPVQVQRDGNGVVTVDAADEHDMARALGYVHAQERFFEMDLMRRSAAGELSELFGANALPLDRRMRVHRLRTRAHDNLDIALGDRRAVLEAYRDGVNAGLAALPVRPWPYLLLRQRPRAWSLEDSVLAALAMYADLQDPGNSRELALARIREVVPPALHALLAHDGSSWDAPLFGAARGDAPLPDAATLDLRQLAGSGGGDAAVARLARSPAPLQDSGIGWPPVAADSSPGSNNFAVAGALTRDGRAILADDMHLALRAPNLWFRVRLRHPDASAPRGKVDVAGFSLPGLPVVIVGSNTHVAWGFTNSYIDTADFARLPATAPLREYRETIAVAGAPADILVVRESDWGPVLHENADGSRLALRWTAQLPGAVRLDFADMARAADLDAALAVADRAGIPAQNLLLADRHGRIAWRLAGARPDRSGTCTADGIANTPDAPLPPDTSPFNEPCYPWPLRTDRAPSLVDPANHRLWTANGRVLDGAMLAEAGDGGYDLGARARQVRDGLFAREQFDERDLLAIQLDDRAVLMERWWKLLRATVEHSDDPALRRLEAASRQWDGRAAVDSASYRIARGFRGITLDTLEAGLLAPARQRLGEDFVAPRLPQLEGVAWPLLEQRPPHLLPPPFKRWDELLAHSARQLEADLAAQGHDLAARTWGERNTAAICHPLSRALPALFKRWLCMPAQALPGDGNMPRVQTPDFGASERMVVSPGFEADGIVHMPGGQSGHPLSPFWGAGHDDWVQGRPTPFLPGATTHTLVLRPR</sequence>
<keyword evidence="3" id="KW-0865">Zymogen</keyword>
<dbReference type="KEGG" id="sacz:AOT14_24720"/>
<gene>
    <name evidence="7" type="ORF">AOT14_24720</name>
</gene>
<dbReference type="PIRSF" id="PIRSF001227">
    <property type="entry name" value="Pen_acylase"/>
    <property type="match status" value="1"/>
</dbReference>
<dbReference type="OrthoDB" id="9760084at2"/>
<dbReference type="InterPro" id="IPR023343">
    <property type="entry name" value="Penicillin_amidase_dom1"/>
</dbReference>
<keyword evidence="6" id="KW-0106">Calcium</keyword>
<proteinExistence type="inferred from homology"/>
<dbReference type="Gene3D" id="2.30.120.10">
    <property type="match status" value="1"/>
</dbReference>
<feature type="binding site" evidence="6">
    <location>
        <position position="358"/>
    </location>
    <ligand>
        <name>Ca(2+)</name>
        <dbReference type="ChEBI" id="CHEBI:29108"/>
    </ligand>
</feature>
<evidence type="ECO:0000256" key="6">
    <source>
        <dbReference type="PIRSR" id="PIRSR001227-2"/>
    </source>
</evidence>
<dbReference type="PANTHER" id="PTHR34218">
    <property type="entry name" value="PEPTIDASE S45 PENICILLIN AMIDASE"/>
    <property type="match status" value="1"/>
</dbReference>
<dbReference type="AlphaFoldDB" id="A0A0S1B1I6"/>
<dbReference type="InterPro" id="IPR014395">
    <property type="entry name" value="Pen/GL7ACA/AHL_acylase"/>
</dbReference>
<dbReference type="InterPro" id="IPR029055">
    <property type="entry name" value="Ntn_hydrolases_N"/>
</dbReference>
<reference evidence="7 8" key="1">
    <citation type="journal article" date="2015" name="Genome Announc.">
        <title>Complete Genome Sequencing of Stenotrophomonas acidaminiphila ZAC14D2_NAIMI4_2, a Multidrug-Resistant Strain Isolated from Sediments of a Polluted River in Mexico, Uncovers New Antibiotic Resistance Genes and a Novel Class-II Lasso Peptide Biosynthesis Gene Cluster.</title>
        <authorList>
            <person name="Vinuesa P."/>
            <person name="Ochoa-Sanchez L.E."/>
        </authorList>
    </citation>
    <scope>NUCLEOTIDE SEQUENCE [LARGE SCALE GENOMIC DNA]</scope>
    <source>
        <strain evidence="7 8">ZAC14D2_NAIMI4_2</strain>
    </source>
</reference>
<evidence type="ECO:0000256" key="3">
    <source>
        <dbReference type="ARBA" id="ARBA00023145"/>
    </source>
</evidence>
<protein>
    <submittedName>
        <fullName evidence="7">Penicillin acylase 2</fullName>
    </submittedName>
</protein>
<dbReference type="Proteomes" id="UP000061010">
    <property type="component" value="Chromosome"/>
</dbReference>
<dbReference type="Pfam" id="PF01804">
    <property type="entry name" value="Penicil_amidase"/>
    <property type="match status" value="1"/>
</dbReference>
<keyword evidence="8" id="KW-1185">Reference proteome</keyword>
<dbReference type="GO" id="GO:0016811">
    <property type="term" value="F:hydrolase activity, acting on carbon-nitrogen (but not peptide) bonds, in linear amides"/>
    <property type="evidence" value="ECO:0007669"/>
    <property type="project" value="InterPro"/>
</dbReference>
<keyword evidence="2" id="KW-0378">Hydrolase</keyword>
<dbReference type="EMBL" id="CP012900">
    <property type="protein sequence ID" value="ALJ28834.1"/>
    <property type="molecule type" value="Genomic_DNA"/>
</dbReference>